<sequence>MLKKRISNFILYNLIFIILIFGLSFAGFYLINYNIFKFKNYEKLDFFIEAFDYNDDSYLAKYKEGIVRKTSSSNTPILSSEIYCYSPLDTDYTNYFTKFGVNSDILILSSDSLKNLEEGKILKEYFVPLSEAFISSLNLDSNKYYINDEEIFGLQVYSKDDSEFNKNTNFDKLFMFDNSVYKLDFYLLINKNSVNFSSLMENNITNNGVDALNYLIEVLKE</sequence>
<keyword evidence="1" id="KW-0812">Transmembrane</keyword>
<dbReference type="EMBL" id="JADIMY010000068">
    <property type="protein sequence ID" value="MBO8427557.1"/>
    <property type="molecule type" value="Genomic_DNA"/>
</dbReference>
<name>A0A9D9DIU9_9BACL</name>
<organism evidence="2 3">
    <name type="scientific">Candidatus Onthovivens merdipullorum</name>
    <dbReference type="NCBI Taxonomy" id="2840889"/>
    <lineage>
        <taxon>Bacteria</taxon>
        <taxon>Bacillati</taxon>
        <taxon>Bacillota</taxon>
        <taxon>Bacilli</taxon>
        <taxon>Bacillales</taxon>
        <taxon>Candidatus Onthovivens</taxon>
    </lineage>
</organism>
<reference evidence="2" key="2">
    <citation type="journal article" date="2021" name="PeerJ">
        <title>Extensive microbial diversity within the chicken gut microbiome revealed by metagenomics and culture.</title>
        <authorList>
            <person name="Gilroy R."/>
            <person name="Ravi A."/>
            <person name="Getino M."/>
            <person name="Pursley I."/>
            <person name="Horton D.L."/>
            <person name="Alikhan N.F."/>
            <person name="Baker D."/>
            <person name="Gharbi K."/>
            <person name="Hall N."/>
            <person name="Watson M."/>
            <person name="Adriaenssens E.M."/>
            <person name="Foster-Nyarko E."/>
            <person name="Jarju S."/>
            <person name="Secka A."/>
            <person name="Antonio M."/>
            <person name="Oren A."/>
            <person name="Chaudhuri R.R."/>
            <person name="La Ragione R."/>
            <person name="Hildebrand F."/>
            <person name="Pallen M.J."/>
        </authorList>
    </citation>
    <scope>NUCLEOTIDE SEQUENCE</scope>
    <source>
        <strain evidence="2">11159</strain>
    </source>
</reference>
<protein>
    <submittedName>
        <fullName evidence="2">Uncharacterized protein</fullName>
    </submittedName>
</protein>
<gene>
    <name evidence="2" type="ORF">IAC58_03280</name>
</gene>
<evidence type="ECO:0000313" key="3">
    <source>
        <dbReference type="Proteomes" id="UP000823613"/>
    </source>
</evidence>
<keyword evidence="1" id="KW-1133">Transmembrane helix</keyword>
<comment type="caution">
    <text evidence="2">The sequence shown here is derived from an EMBL/GenBank/DDBJ whole genome shotgun (WGS) entry which is preliminary data.</text>
</comment>
<accession>A0A9D9DIU9</accession>
<keyword evidence="1" id="KW-0472">Membrane</keyword>
<reference evidence="2" key="1">
    <citation type="submission" date="2020-10" db="EMBL/GenBank/DDBJ databases">
        <authorList>
            <person name="Gilroy R."/>
        </authorList>
    </citation>
    <scope>NUCLEOTIDE SEQUENCE</scope>
    <source>
        <strain evidence="2">11159</strain>
    </source>
</reference>
<dbReference type="AlphaFoldDB" id="A0A9D9DIU9"/>
<feature type="transmembrane region" description="Helical" evidence="1">
    <location>
        <begin position="9"/>
        <end position="31"/>
    </location>
</feature>
<proteinExistence type="predicted"/>
<dbReference type="Proteomes" id="UP000823613">
    <property type="component" value="Unassembled WGS sequence"/>
</dbReference>
<evidence type="ECO:0000256" key="1">
    <source>
        <dbReference type="SAM" id="Phobius"/>
    </source>
</evidence>
<evidence type="ECO:0000313" key="2">
    <source>
        <dbReference type="EMBL" id="MBO8427557.1"/>
    </source>
</evidence>